<dbReference type="RefSeq" id="WP_171413763.1">
    <property type="nucleotide sequence ID" value="NZ_JABFJW010000067.1"/>
</dbReference>
<protein>
    <submittedName>
        <fullName evidence="3">Glycoside hydrolase family 19 protein</fullName>
    </submittedName>
</protein>
<sequence length="206" mass="23135">MAFFGFGSKSPKSSKSDASSESTEPKGETFQPLTLEQLRSFLPRLPKARAQEVLPHLNDAMSEAGINTPRRQAAFLAQLAHESAEFRYFEELATGRAYERRKDLGNVKPGDGARYKGRGPIQITGRTNYRAAGKALELDLEENPTRAADLDVGFRTAAWFWNSRDLNKHADKGEFDAITRRINGGYNGKASRDTYYQRAMRLLDKK</sequence>
<reference evidence="3 4" key="1">
    <citation type="submission" date="2020-05" db="EMBL/GenBank/DDBJ databases">
        <authorList>
            <person name="Whitworth D."/>
        </authorList>
    </citation>
    <scope>NUCLEOTIDE SEQUENCE [LARGE SCALE GENOMIC DNA]</scope>
    <source>
        <strain evidence="3 4">CA046A</strain>
    </source>
</reference>
<gene>
    <name evidence="3" type="ORF">HNS30_11135</name>
</gene>
<dbReference type="InterPro" id="IPR023346">
    <property type="entry name" value="Lysozyme-like_dom_sf"/>
</dbReference>
<evidence type="ECO:0000259" key="2">
    <source>
        <dbReference type="Pfam" id="PF00182"/>
    </source>
</evidence>
<dbReference type="Proteomes" id="UP000528460">
    <property type="component" value="Unassembled WGS sequence"/>
</dbReference>
<keyword evidence="3" id="KW-0378">Hydrolase</keyword>
<dbReference type="SUPFAM" id="SSF53955">
    <property type="entry name" value="Lysozyme-like"/>
    <property type="match status" value="1"/>
</dbReference>
<dbReference type="Gene3D" id="1.10.530.10">
    <property type="match status" value="1"/>
</dbReference>
<dbReference type="CDD" id="cd00325">
    <property type="entry name" value="chitinase_GH19"/>
    <property type="match status" value="1"/>
</dbReference>
<proteinExistence type="predicted"/>
<dbReference type="EMBL" id="JABFJW010000067">
    <property type="protein sequence ID" value="NOK09581.1"/>
    <property type="molecule type" value="Genomic_DNA"/>
</dbReference>
<name>A0A7Y4NDM6_9BACT</name>
<feature type="domain" description="Glycoside hydrolase family 19 catalytic" evidence="2">
    <location>
        <begin position="72"/>
        <end position="169"/>
    </location>
</feature>
<comment type="caution">
    <text evidence="3">The sequence shown here is derived from an EMBL/GenBank/DDBJ whole genome shotgun (WGS) entry which is preliminary data.</text>
</comment>
<dbReference type="Pfam" id="PF00182">
    <property type="entry name" value="Glyco_hydro_19"/>
    <property type="match status" value="1"/>
</dbReference>
<organism evidence="3 4">
    <name type="scientific">Corallococcus exercitus</name>
    <dbReference type="NCBI Taxonomy" id="2316736"/>
    <lineage>
        <taxon>Bacteria</taxon>
        <taxon>Pseudomonadati</taxon>
        <taxon>Myxococcota</taxon>
        <taxon>Myxococcia</taxon>
        <taxon>Myxococcales</taxon>
        <taxon>Cystobacterineae</taxon>
        <taxon>Myxococcaceae</taxon>
        <taxon>Corallococcus</taxon>
    </lineage>
</organism>
<dbReference type="InterPro" id="IPR000726">
    <property type="entry name" value="Glyco_hydro_19_cat"/>
</dbReference>
<dbReference type="PANTHER" id="PTHR34408:SF1">
    <property type="entry name" value="GLYCOSYL HYDROLASE FAMILY 19 DOMAIN-CONTAINING PROTEIN HI_1415"/>
    <property type="match status" value="1"/>
</dbReference>
<feature type="compositionally biased region" description="Low complexity" evidence="1">
    <location>
        <begin position="8"/>
        <end position="22"/>
    </location>
</feature>
<dbReference type="InterPro" id="IPR052354">
    <property type="entry name" value="Cell_Wall_Dynamics_Protein"/>
</dbReference>
<evidence type="ECO:0000313" key="4">
    <source>
        <dbReference type="Proteomes" id="UP000528460"/>
    </source>
</evidence>
<dbReference type="GO" id="GO:0006032">
    <property type="term" value="P:chitin catabolic process"/>
    <property type="evidence" value="ECO:0007669"/>
    <property type="project" value="InterPro"/>
</dbReference>
<dbReference type="GO" id="GO:0004568">
    <property type="term" value="F:chitinase activity"/>
    <property type="evidence" value="ECO:0007669"/>
    <property type="project" value="InterPro"/>
</dbReference>
<feature type="region of interest" description="Disordered" evidence="1">
    <location>
        <begin position="1"/>
        <end position="32"/>
    </location>
</feature>
<evidence type="ECO:0000313" key="3">
    <source>
        <dbReference type="EMBL" id="NOK09581.1"/>
    </source>
</evidence>
<evidence type="ECO:0000256" key="1">
    <source>
        <dbReference type="SAM" id="MobiDB-lite"/>
    </source>
</evidence>
<dbReference type="AlphaFoldDB" id="A0A7Y4NDM6"/>
<dbReference type="PANTHER" id="PTHR34408">
    <property type="entry name" value="FAMILY PROTEIN, PUTATIVE-RELATED"/>
    <property type="match status" value="1"/>
</dbReference>
<dbReference type="GO" id="GO:0016998">
    <property type="term" value="P:cell wall macromolecule catabolic process"/>
    <property type="evidence" value="ECO:0007669"/>
    <property type="project" value="InterPro"/>
</dbReference>
<accession>A0A7Y4NDM6</accession>